<dbReference type="EMBL" id="BORQ01000010">
    <property type="protein sequence ID" value="GIO34523.1"/>
    <property type="molecule type" value="Genomic_DNA"/>
</dbReference>
<dbReference type="AlphaFoldDB" id="A0A919XN89"/>
<sequence length="583" mass="64641">MNEYIPQGMVQQQFRWEWIHYCLYQYLQKNNSIPALQPVFDKLLNEQEKQLALLKTIAISNGISTSPATIYVKYKPYQECVKELYDREYQLLQEYLSYAEYFLSASFQNLGIHDLIHSQLSQVNTLVGLKLALSNPPKEEQHAEKPDYLIEKGYRLERVASGLTFPTVMTFDSQGTIYVAEAGFAYGTQPGKGRVVRMKPDGSFTEIAGGFGGPVTGIAWHDGYLYVAAGDIGEEHAAGCGQIIRLSLDGAKETIVTGLKTCGDHFTGDVIFGPDGKLYFSVGTATNSAVVGPDDMLIMKHHPGFHDTPARDIELAGTNFVSRNPLPEQQGAAVTGAYKPFGEPSYPGEMIRGQLLSNGVIYCCNPDGSNLRIVADGFRNTFGLKKFSPFSEKLIAIDHGADPRGSRQIRLDWDKVWEVAPHGWYGFPDFFSGLPATLAHFHADEQAKPTFLLKEHPPLSSQPLVRLHSHSASMKFDFCTHADFGRPGEIFIAQFGETGFEKTEELPGFKVVRVDLDTGQISDFFTNPQGDFATKGPVRPIDVKFNAAGDELYLVDFGIMGTLQTGRHPKPNTGSLWRIVKTK</sequence>
<dbReference type="PANTHER" id="PTHR33546:SF1">
    <property type="entry name" value="LARGE, MULTIFUNCTIONAL SECRETED PROTEIN"/>
    <property type="match status" value="1"/>
</dbReference>
<proteinExistence type="predicted"/>
<gene>
    <name evidence="1" type="ORF">J2TS6_56640</name>
</gene>
<dbReference type="PANTHER" id="PTHR33546">
    <property type="entry name" value="LARGE, MULTIFUNCTIONAL SECRETED PROTEIN-RELATED"/>
    <property type="match status" value="1"/>
</dbReference>
<dbReference type="InterPro" id="IPR011041">
    <property type="entry name" value="Quinoprot_gluc/sorb_DH_b-prop"/>
</dbReference>
<dbReference type="RefSeq" id="WP_160044028.1">
    <property type="nucleotide sequence ID" value="NZ_BORQ01000010.1"/>
</dbReference>
<dbReference type="InterPro" id="IPR011042">
    <property type="entry name" value="6-blade_b-propeller_TolB-like"/>
</dbReference>
<organism evidence="1 2">
    <name type="scientific">Paenibacillus albilobatus</name>
    <dbReference type="NCBI Taxonomy" id="2716884"/>
    <lineage>
        <taxon>Bacteria</taxon>
        <taxon>Bacillati</taxon>
        <taxon>Bacillota</taxon>
        <taxon>Bacilli</taxon>
        <taxon>Bacillales</taxon>
        <taxon>Paenibacillaceae</taxon>
        <taxon>Paenibacillus</taxon>
    </lineage>
</organism>
<dbReference type="SUPFAM" id="SSF50952">
    <property type="entry name" value="Soluble quinoprotein glucose dehydrogenase"/>
    <property type="match status" value="1"/>
</dbReference>
<reference evidence="1" key="1">
    <citation type="submission" date="2021-03" db="EMBL/GenBank/DDBJ databases">
        <title>Antimicrobial resistance genes in bacteria isolated from Japanese honey, and their potential for conferring macrolide and lincosamide resistance in the American foulbrood pathogen Paenibacillus larvae.</title>
        <authorList>
            <person name="Okamoto M."/>
            <person name="Kumagai M."/>
            <person name="Kanamori H."/>
            <person name="Takamatsu D."/>
        </authorList>
    </citation>
    <scope>NUCLEOTIDE SEQUENCE</scope>
    <source>
        <strain evidence="1">J2TS6</strain>
    </source>
</reference>
<dbReference type="Gene3D" id="2.120.10.30">
    <property type="entry name" value="TolB, C-terminal domain"/>
    <property type="match status" value="1"/>
</dbReference>
<comment type="caution">
    <text evidence="1">The sequence shown here is derived from an EMBL/GenBank/DDBJ whole genome shotgun (WGS) entry which is preliminary data.</text>
</comment>
<evidence type="ECO:0008006" key="3">
    <source>
        <dbReference type="Google" id="ProtNLM"/>
    </source>
</evidence>
<name>A0A919XN89_9BACL</name>
<evidence type="ECO:0000313" key="2">
    <source>
        <dbReference type="Proteomes" id="UP000679779"/>
    </source>
</evidence>
<accession>A0A919XN89</accession>
<protein>
    <recommendedName>
        <fullName evidence="3">Glucose/Sorbosone dehydrogenase domain-containing protein</fullName>
    </recommendedName>
</protein>
<keyword evidence="2" id="KW-1185">Reference proteome</keyword>
<evidence type="ECO:0000313" key="1">
    <source>
        <dbReference type="EMBL" id="GIO34523.1"/>
    </source>
</evidence>
<dbReference type="Proteomes" id="UP000679779">
    <property type="component" value="Unassembled WGS sequence"/>
</dbReference>